<evidence type="ECO:0000313" key="1">
    <source>
        <dbReference type="EMBL" id="RXH70185.1"/>
    </source>
</evidence>
<reference evidence="1 2" key="1">
    <citation type="submission" date="2018-10" db="EMBL/GenBank/DDBJ databases">
        <title>A high-quality apple genome assembly.</title>
        <authorList>
            <person name="Hu J."/>
        </authorList>
    </citation>
    <scope>NUCLEOTIDE SEQUENCE [LARGE SCALE GENOMIC DNA]</scope>
    <source>
        <strain evidence="2">cv. HFTH1</strain>
        <tissue evidence="1">Young leaf</tissue>
    </source>
</reference>
<comment type="caution">
    <text evidence="1">The sequence shown here is derived from an EMBL/GenBank/DDBJ whole genome shotgun (WGS) entry which is preliminary data.</text>
</comment>
<evidence type="ECO:0000313" key="2">
    <source>
        <dbReference type="Proteomes" id="UP000290289"/>
    </source>
</evidence>
<organism evidence="1 2">
    <name type="scientific">Malus domestica</name>
    <name type="common">Apple</name>
    <name type="synonym">Pyrus malus</name>
    <dbReference type="NCBI Taxonomy" id="3750"/>
    <lineage>
        <taxon>Eukaryota</taxon>
        <taxon>Viridiplantae</taxon>
        <taxon>Streptophyta</taxon>
        <taxon>Embryophyta</taxon>
        <taxon>Tracheophyta</taxon>
        <taxon>Spermatophyta</taxon>
        <taxon>Magnoliopsida</taxon>
        <taxon>eudicotyledons</taxon>
        <taxon>Gunneridae</taxon>
        <taxon>Pentapetalae</taxon>
        <taxon>rosids</taxon>
        <taxon>fabids</taxon>
        <taxon>Rosales</taxon>
        <taxon>Rosaceae</taxon>
        <taxon>Amygdaloideae</taxon>
        <taxon>Maleae</taxon>
        <taxon>Malus</taxon>
    </lineage>
</organism>
<dbReference type="Proteomes" id="UP000290289">
    <property type="component" value="Chromosome 16"/>
</dbReference>
<dbReference type="EMBL" id="RDQH01000342">
    <property type="protein sequence ID" value="RXH70185.1"/>
    <property type="molecule type" value="Genomic_DNA"/>
</dbReference>
<dbReference type="AlphaFoldDB" id="A0A498HKZ0"/>
<dbReference type="STRING" id="3750.A0A498HKZ0"/>
<protein>
    <submittedName>
        <fullName evidence="1">Uncharacterized protein</fullName>
    </submittedName>
</protein>
<accession>A0A498HKZ0</accession>
<keyword evidence="2" id="KW-1185">Reference proteome</keyword>
<proteinExistence type="predicted"/>
<sequence length="347" mass="39821">MPLISTCPLLLCDVDALHGSRSSRAFLFLFQFRSLPHKSSSCSNGSLISKPERLFQVLNVRVSVAKVWRLDSGRTPPSQTPLLRCKVNPPFCLRARLLDGVAQFAHNKVDLDSGCLQIFLLFTILCFELLNHFIFFGNFIGGGGYAPTYSRLEDFEVSLLCLRIQDRFNRPIASARDTWFDVLERYSNDYETHKCIYHGTLLSLVPAGLQNELEECCKFCWETYYYSFQNGYVTYSAILPVKRRKFNLHMMPEPTRPRDWVDGGWRRIGVVQTCHDRESYSALTVHFVLKAAGDNHHMGPLVLGLACRELLSRSWQWDLRHVYGEKNFVVNSLANYSLDLDLGNFLL</sequence>
<name>A0A498HKZ0_MALDO</name>
<gene>
    <name evidence="1" type="ORF">DVH24_007441</name>
</gene>